<dbReference type="OrthoDB" id="4243078at2"/>
<reference evidence="2 3" key="1">
    <citation type="submission" date="2016-10" db="EMBL/GenBank/DDBJ databases">
        <authorList>
            <person name="de Groot N.N."/>
        </authorList>
    </citation>
    <scope>NUCLEOTIDE SEQUENCE [LARGE SCALE GENOMIC DNA]</scope>
    <source>
        <strain evidence="2 3">CGMCC 4.2023</strain>
    </source>
</reference>
<dbReference type="RefSeq" id="WP_103884573.1">
    <property type="nucleotide sequence ID" value="NZ_FNVU01000002.1"/>
</dbReference>
<accession>A0A1H5VU50</accession>
<keyword evidence="3" id="KW-1185">Reference proteome</keyword>
<gene>
    <name evidence="2" type="ORF">SAMN05216223_102441</name>
</gene>
<evidence type="ECO:0000313" key="2">
    <source>
        <dbReference type="EMBL" id="SEF90839.1"/>
    </source>
</evidence>
<dbReference type="Pfam" id="PF24731">
    <property type="entry name" value="DUF7683"/>
    <property type="match status" value="1"/>
</dbReference>
<organism evidence="2 3">
    <name type="scientific">Actinacidiphila yanglinensis</name>
    <dbReference type="NCBI Taxonomy" id="310779"/>
    <lineage>
        <taxon>Bacteria</taxon>
        <taxon>Bacillati</taxon>
        <taxon>Actinomycetota</taxon>
        <taxon>Actinomycetes</taxon>
        <taxon>Kitasatosporales</taxon>
        <taxon>Streptomycetaceae</taxon>
        <taxon>Actinacidiphila</taxon>
    </lineage>
</organism>
<protein>
    <recommendedName>
        <fullName evidence="1">DUF7683 domain-containing protein</fullName>
    </recommendedName>
</protein>
<dbReference type="EMBL" id="FNVU01000002">
    <property type="protein sequence ID" value="SEF90839.1"/>
    <property type="molecule type" value="Genomic_DNA"/>
</dbReference>
<feature type="domain" description="DUF7683" evidence="1">
    <location>
        <begin position="10"/>
        <end position="79"/>
    </location>
</feature>
<proteinExistence type="predicted"/>
<evidence type="ECO:0000259" key="1">
    <source>
        <dbReference type="Pfam" id="PF24731"/>
    </source>
</evidence>
<sequence>MPPDDLNMVWRISAFRGDHSLHSELPIGKDQLAKLREVVAPDPDDPWYMFSYPVPLDVWSKVNEILHCGPPDPDLEYFISGYAADR</sequence>
<dbReference type="Proteomes" id="UP000236754">
    <property type="component" value="Unassembled WGS sequence"/>
</dbReference>
<dbReference type="AlphaFoldDB" id="A0A1H5VU50"/>
<dbReference type="InterPro" id="IPR056100">
    <property type="entry name" value="DUF7683"/>
</dbReference>
<name>A0A1H5VU50_9ACTN</name>
<evidence type="ECO:0000313" key="3">
    <source>
        <dbReference type="Proteomes" id="UP000236754"/>
    </source>
</evidence>